<feature type="domain" description="Amidohydrolase-related" evidence="8">
    <location>
        <begin position="51"/>
        <end position="382"/>
    </location>
</feature>
<keyword evidence="4 5" id="KW-0119">Carbohydrate metabolism</keyword>
<dbReference type="InterPro" id="IPR011059">
    <property type="entry name" value="Metal-dep_hydrolase_composite"/>
</dbReference>
<evidence type="ECO:0000313" key="9">
    <source>
        <dbReference type="EMBL" id="CAA9226461.1"/>
    </source>
</evidence>
<feature type="binding site" evidence="7">
    <location>
        <position position="192"/>
    </location>
    <ligand>
        <name>Zn(2+)</name>
        <dbReference type="ChEBI" id="CHEBI:29105"/>
    </ligand>
</feature>
<comment type="similarity">
    <text evidence="1 5">Belongs to the metallo-dependent hydrolases superfamily. NagA family.</text>
</comment>
<evidence type="ECO:0000256" key="1">
    <source>
        <dbReference type="ARBA" id="ARBA00010716"/>
    </source>
</evidence>
<dbReference type="AlphaFoldDB" id="A0A6J4HLB2"/>
<dbReference type="PIRSF" id="PIRSF038994">
    <property type="entry name" value="NagA"/>
    <property type="match status" value="1"/>
</dbReference>
<dbReference type="GO" id="GO:0008448">
    <property type="term" value="F:N-acetylglucosamine-6-phosphate deacetylase activity"/>
    <property type="evidence" value="ECO:0007669"/>
    <property type="project" value="UniProtKB-EC"/>
</dbReference>
<dbReference type="SUPFAM" id="SSF51338">
    <property type="entry name" value="Composite domain of metallo-dependent hydrolases"/>
    <property type="match status" value="1"/>
</dbReference>
<dbReference type="PANTHER" id="PTHR11113:SF14">
    <property type="entry name" value="N-ACETYLGLUCOSAMINE-6-PHOSPHATE DEACETYLASE"/>
    <property type="match status" value="1"/>
</dbReference>
<feature type="active site" description="Proton donor/acceptor" evidence="6">
    <location>
        <position position="275"/>
    </location>
</feature>
<evidence type="ECO:0000256" key="7">
    <source>
        <dbReference type="PIRSR" id="PIRSR038994-3"/>
    </source>
</evidence>
<keyword evidence="2 7" id="KW-0479">Metal-binding</keyword>
<gene>
    <name evidence="9" type="ORF">AVDCRST_MAG42-872</name>
</gene>
<reference evidence="9" key="1">
    <citation type="submission" date="2020-02" db="EMBL/GenBank/DDBJ databases">
        <authorList>
            <person name="Meier V. D."/>
        </authorList>
    </citation>
    <scope>NUCLEOTIDE SEQUENCE</scope>
    <source>
        <strain evidence="9">AVDCRST_MAG42</strain>
    </source>
</reference>
<keyword evidence="3 5" id="KW-0378">Hydrolase</keyword>
<protein>
    <submittedName>
        <fullName evidence="9">N-acetylglucosamine-6-phosphate deacetylase</fullName>
        <ecNumber evidence="9">3.5.1.25</ecNumber>
    </submittedName>
</protein>
<dbReference type="EMBL" id="CADCTA010000047">
    <property type="protein sequence ID" value="CAA9226461.1"/>
    <property type="molecule type" value="Genomic_DNA"/>
</dbReference>
<dbReference type="Gene3D" id="2.30.40.10">
    <property type="entry name" value="Urease, subunit C, domain 1"/>
    <property type="match status" value="1"/>
</dbReference>
<dbReference type="Gene3D" id="3.20.20.140">
    <property type="entry name" value="Metal-dependent hydrolases"/>
    <property type="match status" value="1"/>
</dbReference>
<organism evidence="9">
    <name type="scientific">uncultured Chthoniobacterales bacterium</name>
    <dbReference type="NCBI Taxonomy" id="1836801"/>
    <lineage>
        <taxon>Bacteria</taxon>
        <taxon>Pseudomonadati</taxon>
        <taxon>Verrucomicrobiota</taxon>
        <taxon>Spartobacteria</taxon>
        <taxon>Chthoniobacterales</taxon>
        <taxon>environmental samples</taxon>
    </lineage>
</organism>
<evidence type="ECO:0000256" key="4">
    <source>
        <dbReference type="ARBA" id="ARBA00023277"/>
    </source>
</evidence>
<feature type="binding site" evidence="7">
    <location>
        <position position="127"/>
    </location>
    <ligand>
        <name>Zn(2+)</name>
        <dbReference type="ChEBI" id="CHEBI:29105"/>
    </ligand>
</feature>
<dbReference type="InterPro" id="IPR032466">
    <property type="entry name" value="Metal_Hydrolase"/>
</dbReference>
<name>A0A6J4HLB2_9BACT</name>
<accession>A0A6J4HLB2</accession>
<evidence type="ECO:0000259" key="8">
    <source>
        <dbReference type="Pfam" id="PF01979"/>
    </source>
</evidence>
<evidence type="ECO:0000256" key="3">
    <source>
        <dbReference type="ARBA" id="ARBA00022801"/>
    </source>
</evidence>
<evidence type="ECO:0000256" key="2">
    <source>
        <dbReference type="ARBA" id="ARBA00022723"/>
    </source>
</evidence>
<dbReference type="SUPFAM" id="SSF51556">
    <property type="entry name" value="Metallo-dependent hydrolases"/>
    <property type="match status" value="1"/>
</dbReference>
<dbReference type="Pfam" id="PF01979">
    <property type="entry name" value="Amidohydro_1"/>
    <property type="match status" value="1"/>
</dbReference>
<dbReference type="PANTHER" id="PTHR11113">
    <property type="entry name" value="N-ACETYLGLUCOSAMINE-6-PHOSPHATE DEACETYLASE"/>
    <property type="match status" value="1"/>
</dbReference>
<comment type="cofactor">
    <cofactor evidence="7">
        <name>a divalent metal cation</name>
        <dbReference type="ChEBI" id="CHEBI:60240"/>
    </cofactor>
    <text evidence="7">Binds 1 divalent metal cation per subunit.</text>
</comment>
<dbReference type="GO" id="GO:0006046">
    <property type="term" value="P:N-acetylglucosamine catabolic process"/>
    <property type="evidence" value="ECO:0007669"/>
    <property type="project" value="TreeGrafter"/>
</dbReference>
<dbReference type="EC" id="3.5.1.25" evidence="9"/>
<evidence type="ECO:0000256" key="5">
    <source>
        <dbReference type="PIRNR" id="PIRNR038994"/>
    </source>
</evidence>
<sequence>MSKICFTNARVVLADGVSEALDVVCTDGRIAEVRPRAGAKDGEVIDLGANYLAPGFVDLHIHGALGRDTMEGTADAFRTICDYHASGGTTSLLLTTATAPMPRILDVLRAARRAMTHIPQLAGVHVEGPFISRERPGAQRAEFISDPRPDEIDQLLEFSDVMKRLTLAPELPGAPAAIARLRDRNVMVSGGHSDAWDEDARVAFEHGMRHVTHTFNCMSSARRRGAERVAGLLEFALSEPEMMCELIADGHHVSPTLMKMLYRAKGPDGICLVTDATAGAGLPNGTHFDLAGHDCVVHGGVCWLADGSALAGSAARMIDLVRTLVRSAGVPLHDVINMATASPARALQASTKGKIEVGADADLVVFSAEFEVLQTFIAGRQVFAR</sequence>
<evidence type="ECO:0000256" key="6">
    <source>
        <dbReference type="PIRSR" id="PIRSR038994-1"/>
    </source>
</evidence>
<proteinExistence type="inferred from homology"/>
<dbReference type="InterPro" id="IPR003764">
    <property type="entry name" value="GlcNAc_6-P_deAcase"/>
</dbReference>
<dbReference type="GO" id="GO:0046872">
    <property type="term" value="F:metal ion binding"/>
    <property type="evidence" value="ECO:0007669"/>
    <property type="project" value="UniProtKB-KW"/>
</dbReference>
<dbReference type="NCBIfam" id="TIGR00221">
    <property type="entry name" value="nagA"/>
    <property type="match status" value="1"/>
</dbReference>
<dbReference type="InterPro" id="IPR006680">
    <property type="entry name" value="Amidohydro-rel"/>
</dbReference>
<feature type="binding site" evidence="7">
    <location>
        <position position="213"/>
    </location>
    <ligand>
        <name>Zn(2+)</name>
        <dbReference type="ChEBI" id="CHEBI:29105"/>
    </ligand>
</feature>
<dbReference type="CDD" id="cd00854">
    <property type="entry name" value="NagA"/>
    <property type="match status" value="1"/>
</dbReference>